<gene>
    <name evidence="2" type="ORF">KUDE01_009899</name>
</gene>
<organism evidence="2 3">
    <name type="scientific">Dissostichus eleginoides</name>
    <name type="common">Patagonian toothfish</name>
    <name type="synonym">Dissostichus amissus</name>
    <dbReference type="NCBI Taxonomy" id="100907"/>
    <lineage>
        <taxon>Eukaryota</taxon>
        <taxon>Metazoa</taxon>
        <taxon>Chordata</taxon>
        <taxon>Craniata</taxon>
        <taxon>Vertebrata</taxon>
        <taxon>Euteleostomi</taxon>
        <taxon>Actinopterygii</taxon>
        <taxon>Neopterygii</taxon>
        <taxon>Teleostei</taxon>
        <taxon>Neoteleostei</taxon>
        <taxon>Acanthomorphata</taxon>
        <taxon>Eupercaria</taxon>
        <taxon>Perciformes</taxon>
        <taxon>Notothenioidei</taxon>
        <taxon>Nototheniidae</taxon>
        <taxon>Dissostichus</taxon>
    </lineage>
</organism>
<protein>
    <submittedName>
        <fullName evidence="2">High choriolytic enzyme 2</fullName>
    </submittedName>
</protein>
<evidence type="ECO:0000313" key="2">
    <source>
        <dbReference type="EMBL" id="KAK1891070.1"/>
    </source>
</evidence>
<name>A0AAD9BVE7_DISEL</name>
<dbReference type="EMBL" id="JASDAP010000015">
    <property type="protein sequence ID" value="KAK1891070.1"/>
    <property type="molecule type" value="Genomic_DNA"/>
</dbReference>
<reference evidence="2" key="1">
    <citation type="submission" date="2023-04" db="EMBL/GenBank/DDBJ databases">
        <title>Chromosome-level genome of Chaenocephalus aceratus.</title>
        <authorList>
            <person name="Park H."/>
        </authorList>
    </citation>
    <scope>NUCLEOTIDE SEQUENCE</scope>
    <source>
        <strain evidence="2">DE</strain>
        <tissue evidence="2">Muscle</tissue>
    </source>
</reference>
<accession>A0AAD9BVE7</accession>
<comment type="caution">
    <text evidence="2">The sequence shown here is derived from an EMBL/GenBank/DDBJ whole genome shotgun (WGS) entry which is preliminary data.</text>
</comment>
<dbReference type="AlphaFoldDB" id="A0AAD9BVE7"/>
<proteinExistence type="predicted"/>
<keyword evidence="1" id="KW-0732">Signal</keyword>
<feature type="chain" id="PRO_5042202148" evidence="1">
    <location>
        <begin position="19"/>
        <end position="135"/>
    </location>
</feature>
<sequence>MTPSASLLLLLLLGLSQALPLQEEGIEEEEEEEEEVDEEDTVDITTRILTSNNATDEILLEGDLLAPKTRNAMKCWSQSCLWKKGSRGLVTIPFTTSSQFTSWERQKITKRYECLPQKDLPPLRPPSEPVRLHQH</sequence>
<keyword evidence="3" id="KW-1185">Reference proteome</keyword>
<feature type="signal peptide" evidence="1">
    <location>
        <begin position="1"/>
        <end position="18"/>
    </location>
</feature>
<dbReference type="Proteomes" id="UP001228049">
    <property type="component" value="Unassembled WGS sequence"/>
</dbReference>
<evidence type="ECO:0000256" key="1">
    <source>
        <dbReference type="SAM" id="SignalP"/>
    </source>
</evidence>
<evidence type="ECO:0000313" key="3">
    <source>
        <dbReference type="Proteomes" id="UP001228049"/>
    </source>
</evidence>